<protein>
    <submittedName>
        <fullName evidence="1">Uncharacterized protein</fullName>
    </submittedName>
</protein>
<keyword evidence="2" id="KW-1185">Reference proteome</keyword>
<sequence>MPKCPMHRRRRASHSHTQFQIVGTQVPFATAGGRLFFRQQEKRICRSHLLQGKRTRQLIRSTERCHQGARKIPISGFLIAPPHHLLWIRLASRAVRLGSVWSSN</sequence>
<evidence type="ECO:0000313" key="1">
    <source>
        <dbReference type="EMBL" id="KAG2588120.1"/>
    </source>
</evidence>
<name>A0A8T0RS20_PANVG</name>
<proteinExistence type="predicted"/>
<dbReference type="EMBL" id="CM029046">
    <property type="protein sequence ID" value="KAG2588120.1"/>
    <property type="molecule type" value="Genomic_DNA"/>
</dbReference>
<accession>A0A8T0RS20</accession>
<comment type="caution">
    <text evidence="1">The sequence shown here is derived from an EMBL/GenBank/DDBJ whole genome shotgun (WGS) entry which is preliminary data.</text>
</comment>
<gene>
    <name evidence="1" type="ORF">PVAP13_5NG224162</name>
</gene>
<dbReference type="AlphaFoldDB" id="A0A8T0RS20"/>
<dbReference type="Proteomes" id="UP000823388">
    <property type="component" value="Chromosome 5N"/>
</dbReference>
<reference evidence="1" key="1">
    <citation type="submission" date="2020-05" db="EMBL/GenBank/DDBJ databases">
        <title>WGS assembly of Panicum virgatum.</title>
        <authorList>
            <person name="Lovell J.T."/>
            <person name="Jenkins J."/>
            <person name="Shu S."/>
            <person name="Juenger T.E."/>
            <person name="Schmutz J."/>
        </authorList>
    </citation>
    <scope>NUCLEOTIDE SEQUENCE</scope>
    <source>
        <strain evidence="1">AP13</strain>
    </source>
</reference>
<evidence type="ECO:0000313" key="2">
    <source>
        <dbReference type="Proteomes" id="UP000823388"/>
    </source>
</evidence>
<organism evidence="1 2">
    <name type="scientific">Panicum virgatum</name>
    <name type="common">Blackwell switchgrass</name>
    <dbReference type="NCBI Taxonomy" id="38727"/>
    <lineage>
        <taxon>Eukaryota</taxon>
        <taxon>Viridiplantae</taxon>
        <taxon>Streptophyta</taxon>
        <taxon>Embryophyta</taxon>
        <taxon>Tracheophyta</taxon>
        <taxon>Spermatophyta</taxon>
        <taxon>Magnoliopsida</taxon>
        <taxon>Liliopsida</taxon>
        <taxon>Poales</taxon>
        <taxon>Poaceae</taxon>
        <taxon>PACMAD clade</taxon>
        <taxon>Panicoideae</taxon>
        <taxon>Panicodae</taxon>
        <taxon>Paniceae</taxon>
        <taxon>Panicinae</taxon>
        <taxon>Panicum</taxon>
        <taxon>Panicum sect. Hiantes</taxon>
    </lineage>
</organism>